<dbReference type="Pfam" id="PF01614">
    <property type="entry name" value="IclR_C"/>
    <property type="match status" value="2"/>
</dbReference>
<dbReference type="Gene3D" id="1.10.10.10">
    <property type="entry name" value="Winged helix-like DNA-binding domain superfamily/Winged helix DNA-binding domain"/>
    <property type="match status" value="1"/>
</dbReference>
<name>A0ABN2NJV2_9PSEU</name>
<dbReference type="EMBL" id="BAAAQK010000025">
    <property type="protein sequence ID" value="GAA1871698.1"/>
    <property type="molecule type" value="Genomic_DNA"/>
</dbReference>
<dbReference type="PROSITE" id="PS51078">
    <property type="entry name" value="ICLR_ED"/>
    <property type="match status" value="2"/>
</dbReference>
<dbReference type="RefSeq" id="WP_344424830.1">
    <property type="nucleotide sequence ID" value="NZ_BAAAQK010000025.1"/>
</dbReference>
<dbReference type="InterPro" id="IPR036390">
    <property type="entry name" value="WH_DNA-bd_sf"/>
</dbReference>
<evidence type="ECO:0008006" key="8">
    <source>
        <dbReference type="Google" id="ProtNLM"/>
    </source>
</evidence>
<organism evidence="6 7">
    <name type="scientific">Pseudonocardia ailaonensis</name>
    <dbReference type="NCBI Taxonomy" id="367279"/>
    <lineage>
        <taxon>Bacteria</taxon>
        <taxon>Bacillati</taxon>
        <taxon>Actinomycetota</taxon>
        <taxon>Actinomycetes</taxon>
        <taxon>Pseudonocardiales</taxon>
        <taxon>Pseudonocardiaceae</taxon>
        <taxon>Pseudonocardia</taxon>
    </lineage>
</organism>
<evidence type="ECO:0000313" key="6">
    <source>
        <dbReference type="EMBL" id="GAA1871698.1"/>
    </source>
</evidence>
<gene>
    <name evidence="6" type="ORF">GCM10009836_60680</name>
</gene>
<dbReference type="SUPFAM" id="SSF46785">
    <property type="entry name" value="Winged helix' DNA-binding domain"/>
    <property type="match status" value="1"/>
</dbReference>
<dbReference type="InterPro" id="IPR036388">
    <property type="entry name" value="WH-like_DNA-bd_sf"/>
</dbReference>
<feature type="domain" description="HTH iclR-type" evidence="4">
    <location>
        <begin position="11"/>
        <end position="73"/>
    </location>
</feature>
<evidence type="ECO:0000256" key="2">
    <source>
        <dbReference type="ARBA" id="ARBA00023125"/>
    </source>
</evidence>
<feature type="domain" description="IclR-ED" evidence="5">
    <location>
        <begin position="73"/>
        <end position="253"/>
    </location>
</feature>
<reference evidence="6 7" key="1">
    <citation type="journal article" date="2019" name="Int. J. Syst. Evol. Microbiol.">
        <title>The Global Catalogue of Microorganisms (GCM) 10K type strain sequencing project: providing services to taxonomists for standard genome sequencing and annotation.</title>
        <authorList>
            <consortium name="The Broad Institute Genomics Platform"/>
            <consortium name="The Broad Institute Genome Sequencing Center for Infectious Disease"/>
            <person name="Wu L."/>
            <person name="Ma J."/>
        </authorList>
    </citation>
    <scope>NUCLEOTIDE SEQUENCE [LARGE SCALE GENOMIC DNA]</scope>
    <source>
        <strain evidence="6 7">JCM 16009</strain>
    </source>
</reference>
<dbReference type="InterPro" id="IPR029016">
    <property type="entry name" value="GAF-like_dom_sf"/>
</dbReference>
<dbReference type="Gene3D" id="3.30.450.40">
    <property type="match status" value="2"/>
</dbReference>
<dbReference type="PROSITE" id="PS51077">
    <property type="entry name" value="HTH_ICLR"/>
    <property type="match status" value="1"/>
</dbReference>
<evidence type="ECO:0000259" key="4">
    <source>
        <dbReference type="PROSITE" id="PS51077"/>
    </source>
</evidence>
<dbReference type="PANTHER" id="PTHR30136">
    <property type="entry name" value="HELIX-TURN-HELIX TRANSCRIPTIONAL REGULATOR, ICLR FAMILY"/>
    <property type="match status" value="1"/>
</dbReference>
<protein>
    <recommendedName>
        <fullName evidence="8">IclR family transcriptional regulator</fullName>
    </recommendedName>
</protein>
<dbReference type="Proteomes" id="UP001500449">
    <property type="component" value="Unassembled WGS sequence"/>
</dbReference>
<dbReference type="InterPro" id="IPR014757">
    <property type="entry name" value="Tscrpt_reg_IclR_C"/>
</dbReference>
<dbReference type="InterPro" id="IPR050707">
    <property type="entry name" value="HTH_MetabolicPath_Reg"/>
</dbReference>
<proteinExistence type="predicted"/>
<keyword evidence="7" id="KW-1185">Reference proteome</keyword>
<sequence>MTTDTSTPVTIAGNDRIIQVLDALVRRGSQGWGVRELSTALDASRTTVHRALLGLADSELAAADPAGNYSIGPRARVHAALLHRRHPLLVHAPSILETLSRTADATALVGVLGPDDDQAFVAAIREREGPMRYQFHAGAPLPLHAGAVGRAILSVTGVGVLPEELPQYTERTVTDHAVLRREIEEITVRGFALSEGQHIPLATGIAVPVRMPDGLVAAVSASRPRSEVQEAMIPDLVECVRAAARDLHEAVAASSPHPAAGVEPHPARSAVERLEKLVELLVRSPTRIPSGAALGRVLRVSSITSSRLQSSAEVAGLVLPRPDGGLTSGPLLLRWAATLGARFDVAVLAHEHLVALASTTGETVGMALYDAHTESATMAAVIEGRKRIGYTIAEGSEVPLHAGAAGKAILAFCDAAVVERVSLAPLTANTTTDVRRLRADLADITRAGSAVAGGERIPEALGIAAPIFADGVVRGSVTITIPRARADSGSVEQLLDEVRRTARRVSTLISVGPELPVG</sequence>
<dbReference type="SUPFAM" id="SSF55781">
    <property type="entry name" value="GAF domain-like"/>
    <property type="match status" value="2"/>
</dbReference>
<keyword evidence="1" id="KW-0805">Transcription regulation</keyword>
<comment type="caution">
    <text evidence="6">The sequence shown here is derived from an EMBL/GenBank/DDBJ whole genome shotgun (WGS) entry which is preliminary data.</text>
</comment>
<evidence type="ECO:0000259" key="5">
    <source>
        <dbReference type="PROSITE" id="PS51078"/>
    </source>
</evidence>
<feature type="domain" description="IclR-ED" evidence="5">
    <location>
        <begin position="331"/>
        <end position="511"/>
    </location>
</feature>
<evidence type="ECO:0000256" key="3">
    <source>
        <dbReference type="ARBA" id="ARBA00023163"/>
    </source>
</evidence>
<evidence type="ECO:0000256" key="1">
    <source>
        <dbReference type="ARBA" id="ARBA00023015"/>
    </source>
</evidence>
<dbReference type="PANTHER" id="PTHR30136:SF24">
    <property type="entry name" value="HTH-TYPE TRANSCRIPTIONAL REPRESSOR ALLR"/>
    <property type="match status" value="1"/>
</dbReference>
<evidence type="ECO:0000313" key="7">
    <source>
        <dbReference type="Proteomes" id="UP001500449"/>
    </source>
</evidence>
<dbReference type="Pfam" id="PF09339">
    <property type="entry name" value="HTH_IclR"/>
    <property type="match status" value="1"/>
</dbReference>
<keyword evidence="3" id="KW-0804">Transcription</keyword>
<dbReference type="SMART" id="SM00346">
    <property type="entry name" value="HTH_ICLR"/>
    <property type="match status" value="1"/>
</dbReference>
<accession>A0ABN2NJV2</accession>
<dbReference type="InterPro" id="IPR005471">
    <property type="entry name" value="Tscrpt_reg_IclR_N"/>
</dbReference>
<keyword evidence="2" id="KW-0238">DNA-binding</keyword>